<feature type="region of interest" description="Disordered" evidence="1">
    <location>
        <begin position="161"/>
        <end position="206"/>
    </location>
</feature>
<dbReference type="RefSeq" id="WP_060969221.1">
    <property type="nucleotide sequence ID" value="NZ_CM003771.1"/>
</dbReference>
<dbReference type="Proteomes" id="UP000070119">
    <property type="component" value="Chromosome 1"/>
</dbReference>
<proteinExistence type="predicted"/>
<evidence type="ECO:0000313" key="3">
    <source>
        <dbReference type="Proteomes" id="UP000070119"/>
    </source>
</evidence>
<protein>
    <submittedName>
        <fullName evidence="2">Uncharacterized protein</fullName>
    </submittedName>
</protein>
<dbReference type="EMBL" id="LNJU01000001">
    <property type="protein sequence ID" value="KWZ61093.1"/>
    <property type="molecule type" value="Genomic_DNA"/>
</dbReference>
<comment type="caution">
    <text evidence="2">The sequence shown here is derived from an EMBL/GenBank/DDBJ whole genome shotgun (WGS) entry which is preliminary data.</text>
</comment>
<feature type="compositionally biased region" description="Polar residues" evidence="1">
    <location>
        <begin position="179"/>
        <end position="190"/>
    </location>
</feature>
<accession>A0AA40RDA2</accession>
<feature type="compositionally biased region" description="Polar residues" evidence="1">
    <location>
        <begin position="161"/>
        <end position="171"/>
    </location>
</feature>
<sequence>MSAFMCAWRRRTMTPPFIVGFQPPFTPAEIVAQALGYKTATNGSAAQAIASLRYYGLLERPKDGILAVAKDYENYKYSPDESQKQTYLIGWLRTPAIFSALLDKYDGRLPSDANIRFDLISMGFIPGGADAYVSVFRRSVEFTRFYEHASAHWDEGTPELSNIVEQPTGQSEPPIGLPQSAQLPQPNATQVPHGVHSSGQSGSSIAHAVANNPDAIRVPVRLPKGRCAWLELPIPFYEADKDRLKAFIDMQLADDADVE</sequence>
<dbReference type="AlphaFoldDB" id="A0AA40RDA2"/>
<name>A0AA40RDA2_9BURK</name>
<evidence type="ECO:0000313" key="2">
    <source>
        <dbReference type="EMBL" id="KWZ61093.1"/>
    </source>
</evidence>
<organism evidence="2 3">
    <name type="scientific">Burkholderia ubonensis</name>
    <dbReference type="NCBI Taxonomy" id="101571"/>
    <lineage>
        <taxon>Bacteria</taxon>
        <taxon>Pseudomonadati</taxon>
        <taxon>Pseudomonadota</taxon>
        <taxon>Betaproteobacteria</taxon>
        <taxon>Burkholderiales</taxon>
        <taxon>Burkholderiaceae</taxon>
        <taxon>Burkholderia</taxon>
        <taxon>Burkholderia cepacia complex</taxon>
    </lineage>
</organism>
<gene>
    <name evidence="2" type="ORF">WK57_11340</name>
</gene>
<reference evidence="2 3" key="1">
    <citation type="submission" date="2015-11" db="EMBL/GenBank/DDBJ databases">
        <authorList>
            <person name="Sahl J."/>
            <person name="Wagner D."/>
            <person name="Keim P."/>
        </authorList>
    </citation>
    <scope>NUCLEOTIDE SEQUENCE [LARGE SCALE GENOMIC DNA]</scope>
    <source>
        <strain evidence="2 3">MSMB1157</strain>
    </source>
</reference>
<evidence type="ECO:0000256" key="1">
    <source>
        <dbReference type="SAM" id="MobiDB-lite"/>
    </source>
</evidence>